<feature type="compositionally biased region" description="Basic and acidic residues" evidence="1">
    <location>
        <begin position="14"/>
        <end position="23"/>
    </location>
</feature>
<evidence type="ECO:0000256" key="1">
    <source>
        <dbReference type="SAM" id="MobiDB-lite"/>
    </source>
</evidence>
<gene>
    <name evidence="2" type="ORF">Ae201684_006199</name>
</gene>
<protein>
    <submittedName>
        <fullName evidence="2">Uncharacterized protein</fullName>
    </submittedName>
</protein>
<accession>A0A6G0XCU4</accession>
<sequence length="101" mass="11374">MQAQAKQQDQPMDAQRREFDATKAELQACREQLESALAEVQEKAEHVDVMVSHFNDVVEAQLKPQLYEAETTATQLRGEVVDLPSSRLPVVVASFVLPPRR</sequence>
<organism evidence="2 3">
    <name type="scientific">Aphanomyces euteiches</name>
    <dbReference type="NCBI Taxonomy" id="100861"/>
    <lineage>
        <taxon>Eukaryota</taxon>
        <taxon>Sar</taxon>
        <taxon>Stramenopiles</taxon>
        <taxon>Oomycota</taxon>
        <taxon>Saprolegniomycetes</taxon>
        <taxon>Saprolegniales</taxon>
        <taxon>Verrucalvaceae</taxon>
        <taxon>Aphanomyces</taxon>
    </lineage>
</organism>
<feature type="region of interest" description="Disordered" evidence="1">
    <location>
        <begin position="1"/>
        <end position="23"/>
    </location>
</feature>
<evidence type="ECO:0000313" key="3">
    <source>
        <dbReference type="Proteomes" id="UP000481153"/>
    </source>
</evidence>
<dbReference type="Proteomes" id="UP000481153">
    <property type="component" value="Unassembled WGS sequence"/>
</dbReference>
<keyword evidence="3" id="KW-1185">Reference proteome</keyword>
<evidence type="ECO:0000313" key="2">
    <source>
        <dbReference type="EMBL" id="KAF0737803.1"/>
    </source>
</evidence>
<feature type="compositionally biased region" description="Polar residues" evidence="1">
    <location>
        <begin position="1"/>
        <end position="10"/>
    </location>
</feature>
<reference evidence="2 3" key="1">
    <citation type="submission" date="2019-07" db="EMBL/GenBank/DDBJ databases">
        <title>Genomics analysis of Aphanomyces spp. identifies a new class of oomycete effector associated with host adaptation.</title>
        <authorList>
            <person name="Gaulin E."/>
        </authorList>
    </citation>
    <scope>NUCLEOTIDE SEQUENCE [LARGE SCALE GENOMIC DNA]</scope>
    <source>
        <strain evidence="2 3">ATCC 201684</strain>
    </source>
</reference>
<name>A0A6G0XCU4_9STRA</name>
<comment type="caution">
    <text evidence="2">The sequence shown here is derived from an EMBL/GenBank/DDBJ whole genome shotgun (WGS) entry which is preliminary data.</text>
</comment>
<dbReference type="AlphaFoldDB" id="A0A6G0XCU4"/>
<dbReference type="VEuPathDB" id="FungiDB:AeMF1_008297"/>
<dbReference type="EMBL" id="VJMJ01000080">
    <property type="protein sequence ID" value="KAF0737803.1"/>
    <property type="molecule type" value="Genomic_DNA"/>
</dbReference>
<proteinExistence type="predicted"/>